<name>A0A5N6UZD9_ASPTM</name>
<dbReference type="Proteomes" id="UP000326950">
    <property type="component" value="Unassembled WGS sequence"/>
</dbReference>
<gene>
    <name evidence="1" type="ORF">BDV40DRAFT_122521</name>
</gene>
<reference evidence="1 2" key="1">
    <citation type="submission" date="2019-04" db="EMBL/GenBank/DDBJ databases">
        <title>Friends and foes A comparative genomics study of 23 Aspergillus species from section Flavi.</title>
        <authorList>
            <consortium name="DOE Joint Genome Institute"/>
            <person name="Kjaerbolling I."/>
            <person name="Vesth T."/>
            <person name="Frisvad J.C."/>
            <person name="Nybo J.L."/>
            <person name="Theobald S."/>
            <person name="Kildgaard S."/>
            <person name="Isbrandt T."/>
            <person name="Kuo A."/>
            <person name="Sato A."/>
            <person name="Lyhne E.K."/>
            <person name="Kogle M.E."/>
            <person name="Wiebenga A."/>
            <person name="Kun R.S."/>
            <person name="Lubbers R.J."/>
            <person name="Makela M.R."/>
            <person name="Barry K."/>
            <person name="Chovatia M."/>
            <person name="Clum A."/>
            <person name="Daum C."/>
            <person name="Haridas S."/>
            <person name="He G."/>
            <person name="LaButti K."/>
            <person name="Lipzen A."/>
            <person name="Mondo S."/>
            <person name="Riley R."/>
            <person name="Salamov A."/>
            <person name="Simmons B.A."/>
            <person name="Magnuson J.K."/>
            <person name="Henrissat B."/>
            <person name="Mortensen U.H."/>
            <person name="Larsen T.O."/>
            <person name="Devries R.P."/>
            <person name="Grigoriev I.V."/>
            <person name="Machida M."/>
            <person name="Baker S.E."/>
            <person name="Andersen M.R."/>
        </authorList>
    </citation>
    <scope>NUCLEOTIDE SEQUENCE [LARGE SCALE GENOMIC DNA]</scope>
    <source>
        <strain evidence="1 2">CBS 117626</strain>
    </source>
</reference>
<proteinExistence type="predicted"/>
<protein>
    <submittedName>
        <fullName evidence="1">Uncharacterized protein</fullName>
    </submittedName>
</protein>
<evidence type="ECO:0000313" key="2">
    <source>
        <dbReference type="Proteomes" id="UP000326950"/>
    </source>
</evidence>
<accession>A0A5N6UZD9</accession>
<dbReference type="EMBL" id="ML738611">
    <property type="protein sequence ID" value="KAE8164068.1"/>
    <property type="molecule type" value="Genomic_DNA"/>
</dbReference>
<keyword evidence="2" id="KW-1185">Reference proteome</keyword>
<organism evidence="1 2">
    <name type="scientific">Aspergillus tamarii</name>
    <dbReference type="NCBI Taxonomy" id="41984"/>
    <lineage>
        <taxon>Eukaryota</taxon>
        <taxon>Fungi</taxon>
        <taxon>Dikarya</taxon>
        <taxon>Ascomycota</taxon>
        <taxon>Pezizomycotina</taxon>
        <taxon>Eurotiomycetes</taxon>
        <taxon>Eurotiomycetidae</taxon>
        <taxon>Eurotiales</taxon>
        <taxon>Aspergillaceae</taxon>
        <taxon>Aspergillus</taxon>
        <taxon>Aspergillus subgen. Circumdati</taxon>
    </lineage>
</organism>
<dbReference type="AlphaFoldDB" id="A0A5N6UZD9"/>
<sequence length="129" mass="14317">MNIDGSTPTFSAPSYIVSYQLTSPPILHYTTLHYTICCEKDPKMSTTRYKDPIPEGVCVFTTLDEAAKIQQANPYAIFYPENNGHYAKDPDGTVVAVASDEMCEEIDRRNAELEAKIAAGEKLTDEYAV</sequence>
<evidence type="ECO:0000313" key="1">
    <source>
        <dbReference type="EMBL" id="KAE8164068.1"/>
    </source>
</evidence>